<dbReference type="RefSeq" id="WP_128232913.1">
    <property type="nucleotide sequence ID" value="NZ_SAUY01000018.1"/>
</dbReference>
<gene>
    <name evidence="1" type="ORF">D2T29_13820</name>
</gene>
<comment type="caution">
    <text evidence="1">The sequence shown here is derived from an EMBL/GenBank/DDBJ whole genome shotgun (WGS) entry which is preliminary data.</text>
</comment>
<protein>
    <submittedName>
        <fullName evidence="1">Uncharacterized protein</fullName>
    </submittedName>
</protein>
<reference evidence="1 2" key="1">
    <citation type="submission" date="2019-01" db="EMBL/GenBank/DDBJ databases">
        <title>Sinorhodobacter populi sp. nov. isolated from the symptomatic bark tissue of Populus euramericana canker.</title>
        <authorList>
            <person name="Xu G."/>
        </authorList>
    </citation>
    <scope>NUCLEOTIDE SEQUENCE [LARGE SCALE GENOMIC DNA]</scope>
    <source>
        <strain evidence="1 2">07D10-4-3</strain>
    </source>
</reference>
<dbReference type="AlphaFoldDB" id="A0A443KAX8"/>
<evidence type="ECO:0000313" key="1">
    <source>
        <dbReference type="EMBL" id="RWR29856.1"/>
    </source>
</evidence>
<name>A0A443KAX8_9RHOB</name>
<accession>A0A443KAX8</accession>
<proteinExistence type="predicted"/>
<dbReference type="Proteomes" id="UP000284451">
    <property type="component" value="Unassembled WGS sequence"/>
</dbReference>
<sequence>MDIYRLTMPIVSDTHARPAEPHLCIHPLALPAFDTLSTLGCLETLNRIGRAVPGQGADLLVYSGFGVLALPSSERHLVVEDGLAPAAISQAAWDEVAAVLRILSASVSARRAFAQTLAQHAPDDQLQDFFLAPDRNTKTMLQRIGGQRRIADEEQRATIFQAALRQFKRLST</sequence>
<evidence type="ECO:0000313" key="2">
    <source>
        <dbReference type="Proteomes" id="UP000284451"/>
    </source>
</evidence>
<reference evidence="1 2" key="2">
    <citation type="submission" date="2019-01" db="EMBL/GenBank/DDBJ databases">
        <authorList>
            <person name="Li Y."/>
        </authorList>
    </citation>
    <scope>NUCLEOTIDE SEQUENCE [LARGE SCALE GENOMIC DNA]</scope>
    <source>
        <strain evidence="1 2">07D10-4-3</strain>
    </source>
</reference>
<organism evidence="1 2">
    <name type="scientific">Paenirhodobacter populi</name>
    <dbReference type="NCBI Taxonomy" id="2306993"/>
    <lineage>
        <taxon>Bacteria</taxon>
        <taxon>Pseudomonadati</taxon>
        <taxon>Pseudomonadota</taxon>
        <taxon>Alphaproteobacteria</taxon>
        <taxon>Rhodobacterales</taxon>
        <taxon>Rhodobacter group</taxon>
        <taxon>Paenirhodobacter</taxon>
    </lineage>
</organism>
<dbReference type="EMBL" id="SAUY01000018">
    <property type="protein sequence ID" value="RWR29856.1"/>
    <property type="molecule type" value="Genomic_DNA"/>
</dbReference>